<accession>A0A3L7YZN8</accession>
<dbReference type="InterPro" id="IPR019734">
    <property type="entry name" value="TPR_rpt"/>
</dbReference>
<dbReference type="GO" id="GO:0005737">
    <property type="term" value="C:cytoplasm"/>
    <property type="evidence" value="ECO:0007669"/>
    <property type="project" value="UniProtKB-SubCell"/>
</dbReference>
<dbReference type="Gene3D" id="1.25.40.10">
    <property type="entry name" value="Tetratricopeptide repeat domain"/>
    <property type="match status" value="1"/>
</dbReference>
<dbReference type="SMART" id="SM00028">
    <property type="entry name" value="TPR"/>
    <property type="match status" value="5"/>
</dbReference>
<evidence type="ECO:0000313" key="9">
    <source>
        <dbReference type="EMBL" id="RLT79512.1"/>
    </source>
</evidence>
<dbReference type="InterPro" id="IPR011990">
    <property type="entry name" value="TPR-like_helical_dom_sf"/>
</dbReference>
<sequence>MTKLTVKILIGVLLSYVFLVSSCYKKKGIISSFSSSLSEAELLILTYPDSALSLLENLNPNNEDISLKARYALLLTQAEDKNYILHTDDSLINMAVSYYDSVRNVEQAVKAHYYLGRVWQDMQNEAAAVNEYFIALHWAEQSGKNEMLCLLYGNLGQIYFQQDLLAKADSLFMLSESIAIQKNDSFNLCMGLVARGNIYLRKKEYSNSMESFERALAIARNMHNANALEIVFNSMAAFYASIDYPEKTIEYTQKGLLYKTDSLDSARLYLLEGTALVQLASYDSAKISVSKSLSTNNLSTKAAAYLLLADIEKRQGSLNKALSFHDMYIECLDSMDVMETRTRSAISKGDRLLYTERYQRLLSSYQFYIYGLLLFLLLLIIYWVNKRYRYYNKIHALTLKKDSLECQLKAFSVMLEDLRKKEQELKLLQEFVGTAEEDKAKLYCLTNQVNTLKKENQDFFMKLLEGTKSYKLLLHLVQEKKENYKYRESFSEKDWNLLLQDINYFSNGFVDRLKLRMPLLSKNDVRFCCLFKIGISYVDMALVFDRTLDAMYKKRNAILLNKLSNMSISSSFEELIDSI</sequence>
<keyword evidence="7" id="KW-0175">Coiled coil</keyword>
<protein>
    <submittedName>
        <fullName evidence="9">Uncharacterized protein</fullName>
    </submittedName>
</protein>
<dbReference type="PROSITE" id="PS50005">
    <property type="entry name" value="TPR"/>
    <property type="match status" value="1"/>
</dbReference>
<keyword evidence="3" id="KW-0677">Repeat</keyword>
<dbReference type="SUPFAM" id="SSF48452">
    <property type="entry name" value="TPR-like"/>
    <property type="match status" value="1"/>
</dbReference>
<keyword evidence="4 6" id="KW-0802">TPR repeat</keyword>
<feature type="repeat" description="TPR" evidence="6">
    <location>
        <begin position="189"/>
        <end position="222"/>
    </location>
</feature>
<evidence type="ECO:0000256" key="3">
    <source>
        <dbReference type="ARBA" id="ARBA00022737"/>
    </source>
</evidence>
<dbReference type="EMBL" id="RAZM01000046">
    <property type="protein sequence ID" value="RLT79512.1"/>
    <property type="molecule type" value="Genomic_DNA"/>
</dbReference>
<keyword evidence="8" id="KW-0812">Transmembrane</keyword>
<comment type="caution">
    <text evidence="9">The sequence shown here is derived from an EMBL/GenBank/DDBJ whole genome shotgun (WGS) entry which is preliminary data.</text>
</comment>
<comment type="subcellular location">
    <subcellularLocation>
        <location evidence="1">Cytoplasm</location>
    </subcellularLocation>
</comment>
<dbReference type="Pfam" id="PF13181">
    <property type="entry name" value="TPR_8"/>
    <property type="match status" value="1"/>
</dbReference>
<dbReference type="AlphaFoldDB" id="A0A3L7YZN8"/>
<evidence type="ECO:0000256" key="2">
    <source>
        <dbReference type="ARBA" id="ARBA00022490"/>
    </source>
</evidence>
<feature type="coiled-coil region" evidence="7">
    <location>
        <begin position="401"/>
        <end position="438"/>
    </location>
</feature>
<proteinExistence type="inferred from homology"/>
<reference evidence="9 10" key="1">
    <citation type="submission" date="2018-09" db="EMBL/GenBank/DDBJ databases">
        <title>Murine metabolic-syndrome-specific gut microbial biobank.</title>
        <authorList>
            <person name="Liu C."/>
        </authorList>
    </citation>
    <scope>NUCLEOTIDE SEQUENCE [LARGE SCALE GENOMIC DNA]</scope>
    <source>
        <strain evidence="9 10">0.1X-D8-26</strain>
    </source>
</reference>
<keyword evidence="8" id="KW-0472">Membrane</keyword>
<dbReference type="Proteomes" id="UP000267159">
    <property type="component" value="Unassembled WGS sequence"/>
</dbReference>
<organism evidence="9 10">
    <name type="scientific">Bacteroides acidifaciens</name>
    <dbReference type="NCBI Taxonomy" id="85831"/>
    <lineage>
        <taxon>Bacteria</taxon>
        <taxon>Pseudomonadati</taxon>
        <taxon>Bacteroidota</taxon>
        <taxon>Bacteroidia</taxon>
        <taxon>Bacteroidales</taxon>
        <taxon>Bacteroidaceae</taxon>
        <taxon>Bacteroides</taxon>
    </lineage>
</organism>
<evidence type="ECO:0000256" key="8">
    <source>
        <dbReference type="SAM" id="Phobius"/>
    </source>
</evidence>
<gene>
    <name evidence="9" type="ORF">D7Y07_13360</name>
</gene>
<evidence type="ECO:0000313" key="10">
    <source>
        <dbReference type="Proteomes" id="UP000267159"/>
    </source>
</evidence>
<keyword evidence="8" id="KW-1133">Transmembrane helix</keyword>
<dbReference type="InterPro" id="IPR051476">
    <property type="entry name" value="Bac_ResReg_Asp_Phosphatase"/>
</dbReference>
<evidence type="ECO:0000256" key="5">
    <source>
        <dbReference type="ARBA" id="ARBA00038253"/>
    </source>
</evidence>
<comment type="similarity">
    <text evidence="5">Belongs to the Rap family.</text>
</comment>
<feature type="transmembrane region" description="Helical" evidence="8">
    <location>
        <begin position="367"/>
        <end position="384"/>
    </location>
</feature>
<evidence type="ECO:0000256" key="4">
    <source>
        <dbReference type="ARBA" id="ARBA00022803"/>
    </source>
</evidence>
<dbReference type="PANTHER" id="PTHR46630">
    <property type="entry name" value="TETRATRICOPEPTIDE REPEAT PROTEIN 29"/>
    <property type="match status" value="1"/>
</dbReference>
<evidence type="ECO:0000256" key="6">
    <source>
        <dbReference type="PROSITE-ProRule" id="PRU00339"/>
    </source>
</evidence>
<dbReference type="PROSITE" id="PS51257">
    <property type="entry name" value="PROKAR_LIPOPROTEIN"/>
    <property type="match status" value="1"/>
</dbReference>
<keyword evidence="2" id="KW-0963">Cytoplasm</keyword>
<dbReference type="PANTHER" id="PTHR46630:SF1">
    <property type="entry name" value="TETRATRICOPEPTIDE REPEAT PROTEIN 29"/>
    <property type="match status" value="1"/>
</dbReference>
<name>A0A3L7YZN8_9BACE</name>
<evidence type="ECO:0000256" key="7">
    <source>
        <dbReference type="SAM" id="Coils"/>
    </source>
</evidence>
<dbReference type="RefSeq" id="WP_121766708.1">
    <property type="nucleotide sequence ID" value="NZ_CASQBA010000126.1"/>
</dbReference>
<evidence type="ECO:0000256" key="1">
    <source>
        <dbReference type="ARBA" id="ARBA00004496"/>
    </source>
</evidence>